<keyword evidence="2" id="KW-1185">Reference proteome</keyword>
<dbReference type="Proteomes" id="UP001607302">
    <property type="component" value="Unassembled WGS sequence"/>
</dbReference>
<evidence type="ECO:0000313" key="2">
    <source>
        <dbReference type="Proteomes" id="UP001607302"/>
    </source>
</evidence>
<gene>
    <name evidence="1" type="ORF">V1478_004458</name>
</gene>
<dbReference type="EMBL" id="JAUDFV010000102">
    <property type="protein sequence ID" value="KAL2731770.1"/>
    <property type="molecule type" value="Genomic_DNA"/>
</dbReference>
<accession>A0ABD2BGJ8</accession>
<organism evidence="1 2">
    <name type="scientific">Vespula squamosa</name>
    <name type="common">Southern yellow jacket</name>
    <name type="synonym">Wasp</name>
    <dbReference type="NCBI Taxonomy" id="30214"/>
    <lineage>
        <taxon>Eukaryota</taxon>
        <taxon>Metazoa</taxon>
        <taxon>Ecdysozoa</taxon>
        <taxon>Arthropoda</taxon>
        <taxon>Hexapoda</taxon>
        <taxon>Insecta</taxon>
        <taxon>Pterygota</taxon>
        <taxon>Neoptera</taxon>
        <taxon>Endopterygota</taxon>
        <taxon>Hymenoptera</taxon>
        <taxon>Apocrita</taxon>
        <taxon>Aculeata</taxon>
        <taxon>Vespoidea</taxon>
        <taxon>Vespidae</taxon>
        <taxon>Vespinae</taxon>
        <taxon>Vespula</taxon>
    </lineage>
</organism>
<name>A0ABD2BGJ8_VESSQ</name>
<evidence type="ECO:0000313" key="1">
    <source>
        <dbReference type="EMBL" id="KAL2731770.1"/>
    </source>
</evidence>
<protein>
    <submittedName>
        <fullName evidence="1">Uncharacterized protein</fullName>
    </submittedName>
</protein>
<proteinExistence type="predicted"/>
<reference evidence="1 2" key="1">
    <citation type="journal article" date="2024" name="Ann. Entomol. Soc. Am.">
        <title>Genomic analyses of the southern and eastern yellowjacket wasps (Hymenoptera: Vespidae) reveal evolutionary signatures of social life.</title>
        <authorList>
            <person name="Catto M.A."/>
            <person name="Caine P.B."/>
            <person name="Orr S.E."/>
            <person name="Hunt B.G."/>
            <person name="Goodisman M.A.D."/>
        </authorList>
    </citation>
    <scope>NUCLEOTIDE SEQUENCE [LARGE SCALE GENOMIC DNA]</scope>
    <source>
        <strain evidence="1">233</strain>
        <tissue evidence="1">Head and thorax</tissue>
    </source>
</reference>
<dbReference type="AlphaFoldDB" id="A0ABD2BGJ8"/>
<sequence>MYSTVKDYNFTLVNRWCDILRQIFRPHIRIEKYRVELDRVKDLHQAITDEERYRTNELIESQWVEIDEFPLNSFCDLPLKYNIGILPNTDKTITIIQLESPLKFYTYRNKIGHTRKKYFRLKRDQRAQNGEHA</sequence>
<comment type="caution">
    <text evidence="1">The sequence shown here is derived from an EMBL/GenBank/DDBJ whole genome shotgun (WGS) entry which is preliminary data.</text>
</comment>